<evidence type="ECO:0000256" key="1">
    <source>
        <dbReference type="SAM" id="MobiDB-lite"/>
    </source>
</evidence>
<feature type="compositionally biased region" description="Polar residues" evidence="1">
    <location>
        <begin position="669"/>
        <end position="679"/>
    </location>
</feature>
<name>A0AAD9G360_9STRA</name>
<comment type="caution">
    <text evidence="2">The sequence shown here is derived from an EMBL/GenBank/DDBJ whole genome shotgun (WGS) entry which is preliminary data.</text>
</comment>
<keyword evidence="3" id="KW-1185">Reference proteome</keyword>
<feature type="compositionally biased region" description="Low complexity" evidence="1">
    <location>
        <begin position="158"/>
        <end position="183"/>
    </location>
</feature>
<sequence length="1563" mass="174048">MEAVAKAMRRPDHDNSGDEESEVEAGKLDRKSSEASLLHRMAVADSKTIWKAELETNYEETDHPLSLVEGNEGNEQKTLVYTLAPGLSPVKRALPERKTKHKDLEERRQRGRQQRILIAQAAQEVNSLGFHGSVQPQDSYSTLVEESENDLSLEGSRRSSVVPVSTTEKQVPQPRASSAPRSSAVVGNAYALKNMPEMGTEEPEQFLRRKTLDAHRSVHVLKRDHWQSDIGMGIEITDERPSLETPPSRLDALLNTARRVMVVNAVGGSLQRSVTSLSDVGETRSSRISSSPSFFTAALSASHSEPILQRPPVEMKESFAASADQTLMEKPHGQMEIPNVPQLNIGAELNKKYSPRPLSKTVRAEVRSYPTLGLNLPMEDTSSSTLQRTRRRSAEDISIPMAMAQLKPQKQCAEVEDRMRSRSNSLGSEVIVRLAPLASTLKPLVQEFLATSEPESIVSISEPDVVQEEVCVSSPDPEVVIYPPVELPIETKEKIELVSGKESVDELSAPDLQEDNIQASENDDLHIVNNISSTAEEIQGAEPTAFHLGVPSDAELVVSPHQTARKECWEEPELSIVSPRIHDNAVEDSTVKKRLPETNEFQCENPVELPVSTKGPSSAEIAIAGSPSDLIEPQNEMSQQSNADYSGPLRYDNNEVQDDRGDEDETGTHFESTSFSEDSMYNCPDMPVIGEAEDGDEMDSFAGTIPIILAGVESIHSVDIASNDALDDIVPQDIHLDNDSDHDQPDNDQDTGNSSFLSAATNMNETNIIVLGSDEPSSVKMEVAHPQQAEELLTEVLTKNSVLLNEEGTSAKNRFQETYPMQEENHSEDSINFRQAAEEQQPRDKEVKISAKSKALAGVGLTNNAILKASTGPHRQLADPSPQRQKSGGSTRKKSLSPTKRYDPSSSMAQLKMSVKDVGSRRRSTVAKVANPLPLGKPKLERSHSAEDMKQEILGASRSASTNNPSSTLPDLPLASLKLSVKSSPQKSTGPILRSKSQDSAKRQSSQQSKAVQSVSNYHKKWGKWIAGKNLIEKVGCLQLEELVMADPQNEENLLKLGLRYARWSGTSMQAILLLEHAALLHKNVTGTREYWFWLGSAHLDIFMRHRKYLPVARFHLNRSIRAFTSAFAYMESLADPILLLRYAIGLFWHKGDGNLEKTRDIFHELFSRFVSFCDKDRPNLLFLQFQVLHRLKLYVDAIDCMNRIISLHESLPNQSSSTGAAPVLPSMNSVQHFAVYDAADYCLMLMQCQQASGDYVAAAQSLASVLKHESMQPLRDEEYFDLWFSLAEKCVLHEDYALALEYYAIALNFAKQSQALAAIHYNLGLCFQSLGEDSKCTTEYKRARTANRHVPPLVSLVELTTSYEERFAQLFQKSIVQTIEEVRVELYGRAVRRLQRVFRQSRRNLNINMNNSNSEASQMKMPSLSKRRLSVAAARNLPALVRIEDTGEETEAHEDESSPQQALPSDGNQNSKLDDIALEDVERRHESFLVRKQAAMEEMTALLASPQYRGREVSNTRFKAITQLRSGLLSPEKDQLDARRKQSMETYRQVRCNPIFIMVCNC</sequence>
<organism evidence="2 3">
    <name type="scientific">Phytophthora citrophthora</name>
    <dbReference type="NCBI Taxonomy" id="4793"/>
    <lineage>
        <taxon>Eukaryota</taxon>
        <taxon>Sar</taxon>
        <taxon>Stramenopiles</taxon>
        <taxon>Oomycota</taxon>
        <taxon>Peronosporomycetes</taxon>
        <taxon>Peronosporales</taxon>
        <taxon>Peronosporaceae</taxon>
        <taxon>Phytophthora</taxon>
    </lineage>
</organism>
<dbReference type="Proteomes" id="UP001259832">
    <property type="component" value="Unassembled WGS sequence"/>
</dbReference>
<feature type="region of interest" description="Disordered" evidence="1">
    <location>
        <begin position="733"/>
        <end position="757"/>
    </location>
</feature>
<feature type="region of interest" description="Disordered" evidence="1">
    <location>
        <begin position="981"/>
        <end position="1013"/>
    </location>
</feature>
<dbReference type="InterPro" id="IPR019734">
    <property type="entry name" value="TPR_rpt"/>
</dbReference>
<accession>A0AAD9G360</accession>
<reference evidence="2" key="1">
    <citation type="submission" date="2023-08" db="EMBL/GenBank/DDBJ databases">
        <title>Reference Genome Resource for the Citrus Pathogen Phytophthora citrophthora.</title>
        <authorList>
            <person name="Moller H."/>
            <person name="Coetzee B."/>
            <person name="Rose L.J."/>
            <person name="Van Niekerk J.M."/>
        </authorList>
    </citation>
    <scope>NUCLEOTIDE SEQUENCE</scope>
    <source>
        <strain evidence="2">STE-U-9442</strain>
    </source>
</reference>
<dbReference type="EMBL" id="JASMQC010000038">
    <property type="protein sequence ID" value="KAK1930673.1"/>
    <property type="molecule type" value="Genomic_DNA"/>
</dbReference>
<feature type="compositionally biased region" description="Polar residues" evidence="1">
    <location>
        <begin position="635"/>
        <end position="644"/>
    </location>
</feature>
<gene>
    <name evidence="2" type="ORF">P3T76_013994</name>
</gene>
<evidence type="ECO:0000313" key="2">
    <source>
        <dbReference type="EMBL" id="KAK1930673.1"/>
    </source>
</evidence>
<dbReference type="Gene3D" id="1.25.40.10">
    <property type="entry name" value="Tetratricopeptide repeat domain"/>
    <property type="match status" value="1"/>
</dbReference>
<feature type="region of interest" description="Disordered" evidence="1">
    <location>
        <begin position="139"/>
        <end position="183"/>
    </location>
</feature>
<feature type="compositionally biased region" description="Low complexity" evidence="1">
    <location>
        <begin position="1003"/>
        <end position="1013"/>
    </location>
</feature>
<protein>
    <submittedName>
        <fullName evidence="2">Uncharacterized protein</fullName>
    </submittedName>
</protein>
<feature type="region of interest" description="Disordered" evidence="1">
    <location>
        <begin position="1"/>
        <end position="35"/>
    </location>
</feature>
<evidence type="ECO:0000313" key="3">
    <source>
        <dbReference type="Proteomes" id="UP001259832"/>
    </source>
</evidence>
<feature type="region of interest" description="Disordered" evidence="1">
    <location>
        <begin position="628"/>
        <end position="697"/>
    </location>
</feature>
<feature type="region of interest" description="Disordered" evidence="1">
    <location>
        <begin position="870"/>
        <end position="946"/>
    </location>
</feature>
<proteinExistence type="predicted"/>
<feature type="compositionally biased region" description="Basic and acidic residues" evidence="1">
    <location>
        <begin position="24"/>
        <end position="33"/>
    </location>
</feature>
<feature type="compositionally biased region" description="Polar residues" evidence="1">
    <location>
        <begin position="1459"/>
        <end position="1472"/>
    </location>
</feature>
<feature type="region of interest" description="Disordered" evidence="1">
    <location>
        <begin position="1448"/>
        <end position="1473"/>
    </location>
</feature>
<dbReference type="SMART" id="SM00028">
    <property type="entry name" value="TPR"/>
    <property type="match status" value="4"/>
</dbReference>
<dbReference type="SUPFAM" id="SSF48452">
    <property type="entry name" value="TPR-like"/>
    <property type="match status" value="1"/>
</dbReference>
<feature type="compositionally biased region" description="Basic and acidic residues" evidence="1">
    <location>
        <begin position="734"/>
        <end position="745"/>
    </location>
</feature>
<dbReference type="InterPro" id="IPR011990">
    <property type="entry name" value="TPR-like_helical_dom_sf"/>
</dbReference>